<keyword evidence="3" id="KW-0067">ATP-binding</keyword>
<protein>
    <recommendedName>
        <fullName evidence="5">Asn/Gln amidotransferase domain-containing protein</fullName>
    </recommendedName>
</protein>
<comment type="caution">
    <text evidence="6">The sequence shown here is derived from an EMBL/GenBank/DDBJ whole genome shotgun (WGS) entry which is preliminary data.</text>
</comment>
<evidence type="ECO:0000256" key="4">
    <source>
        <dbReference type="ARBA" id="ARBA00022917"/>
    </source>
</evidence>
<evidence type="ECO:0000256" key="2">
    <source>
        <dbReference type="ARBA" id="ARBA00022741"/>
    </source>
</evidence>
<dbReference type="Pfam" id="PF02637">
    <property type="entry name" value="GatB_Yqey"/>
    <property type="match status" value="1"/>
</dbReference>
<sequence length="41" mass="4442">AVADYQKNPLSIGFLVGKVMQESKGSANPILAKEILEKLLK</sequence>
<dbReference type="Gene3D" id="1.10.10.410">
    <property type="match status" value="1"/>
</dbReference>
<dbReference type="Proteomes" id="UP000229766">
    <property type="component" value="Unassembled WGS sequence"/>
</dbReference>
<dbReference type="InterPro" id="IPR003789">
    <property type="entry name" value="Asn/Gln_tRNA_amidoTrase-B-like"/>
</dbReference>
<evidence type="ECO:0000256" key="3">
    <source>
        <dbReference type="ARBA" id="ARBA00022840"/>
    </source>
</evidence>
<dbReference type="GO" id="GO:0016884">
    <property type="term" value="F:carbon-nitrogen ligase activity, with glutamine as amido-N-donor"/>
    <property type="evidence" value="ECO:0007669"/>
    <property type="project" value="InterPro"/>
</dbReference>
<dbReference type="InterPro" id="IPR023168">
    <property type="entry name" value="GatB_Yqey_C_2"/>
</dbReference>
<proteinExistence type="predicted"/>
<keyword evidence="2" id="KW-0547">Nucleotide-binding</keyword>
<organism evidence="6 7">
    <name type="scientific">Candidatus Shapirobacteria bacterium CG10_big_fil_rev_8_21_14_0_10_36_6</name>
    <dbReference type="NCBI Taxonomy" id="1974886"/>
    <lineage>
        <taxon>Bacteria</taxon>
        <taxon>Candidatus Shapironibacteriota</taxon>
    </lineage>
</organism>
<keyword evidence="1" id="KW-0436">Ligase</keyword>
<dbReference type="GO" id="GO:0006412">
    <property type="term" value="P:translation"/>
    <property type="evidence" value="ECO:0007669"/>
    <property type="project" value="UniProtKB-KW"/>
</dbReference>
<dbReference type="AlphaFoldDB" id="A0A2M8L2M7"/>
<name>A0A2M8L2M7_9BACT</name>
<feature type="domain" description="Asn/Gln amidotransferase" evidence="5">
    <location>
        <begin position="2"/>
        <end position="40"/>
    </location>
</feature>
<evidence type="ECO:0000313" key="6">
    <source>
        <dbReference type="EMBL" id="PJE67159.1"/>
    </source>
</evidence>
<evidence type="ECO:0000259" key="5">
    <source>
        <dbReference type="Pfam" id="PF02637"/>
    </source>
</evidence>
<dbReference type="InterPro" id="IPR018027">
    <property type="entry name" value="Asn/Gln_amidotransferase"/>
</dbReference>
<evidence type="ECO:0000256" key="1">
    <source>
        <dbReference type="ARBA" id="ARBA00022598"/>
    </source>
</evidence>
<evidence type="ECO:0000313" key="7">
    <source>
        <dbReference type="Proteomes" id="UP000229766"/>
    </source>
</evidence>
<dbReference type="SUPFAM" id="SSF89095">
    <property type="entry name" value="GatB/YqeY motif"/>
    <property type="match status" value="1"/>
</dbReference>
<accession>A0A2M8L2M7</accession>
<reference evidence="7" key="1">
    <citation type="submission" date="2017-09" db="EMBL/GenBank/DDBJ databases">
        <title>Depth-based differentiation of microbial function through sediment-hosted aquifers and enrichment of novel symbionts in the deep terrestrial subsurface.</title>
        <authorList>
            <person name="Probst A.J."/>
            <person name="Ladd B."/>
            <person name="Jarett J.K."/>
            <person name="Geller-Mcgrath D.E."/>
            <person name="Sieber C.M.K."/>
            <person name="Emerson J.B."/>
            <person name="Anantharaman K."/>
            <person name="Thomas B.C."/>
            <person name="Malmstrom R."/>
            <person name="Stieglmeier M."/>
            <person name="Klingl A."/>
            <person name="Woyke T."/>
            <person name="Ryan C.M."/>
            <person name="Banfield J.F."/>
        </authorList>
    </citation>
    <scope>NUCLEOTIDE SEQUENCE [LARGE SCALE GENOMIC DNA]</scope>
</reference>
<gene>
    <name evidence="6" type="ORF">COU93_00285</name>
</gene>
<dbReference type="EMBL" id="PFEI01000015">
    <property type="protein sequence ID" value="PJE67159.1"/>
    <property type="molecule type" value="Genomic_DNA"/>
</dbReference>
<feature type="non-terminal residue" evidence="6">
    <location>
        <position position="1"/>
    </location>
</feature>
<dbReference type="GO" id="GO:0005524">
    <property type="term" value="F:ATP binding"/>
    <property type="evidence" value="ECO:0007669"/>
    <property type="project" value="UniProtKB-KW"/>
</dbReference>
<keyword evidence="4" id="KW-0648">Protein biosynthesis</keyword>